<keyword evidence="1" id="KW-0175">Coiled coil</keyword>
<feature type="coiled-coil region" evidence="1">
    <location>
        <begin position="19"/>
        <end position="46"/>
    </location>
</feature>
<dbReference type="Pfam" id="PF10737">
    <property type="entry name" value="GerPC"/>
    <property type="match status" value="1"/>
</dbReference>
<evidence type="ECO:0000313" key="2">
    <source>
        <dbReference type="EMBL" id="OXM86996.1"/>
    </source>
</evidence>
<protein>
    <submittedName>
        <fullName evidence="2">Spore gernimation protein</fullName>
    </submittedName>
</protein>
<evidence type="ECO:0000313" key="3">
    <source>
        <dbReference type="Proteomes" id="UP000215509"/>
    </source>
</evidence>
<organism evidence="2 3">
    <name type="scientific">Paenibacillus rigui</name>
    <dbReference type="NCBI Taxonomy" id="554312"/>
    <lineage>
        <taxon>Bacteria</taxon>
        <taxon>Bacillati</taxon>
        <taxon>Bacillota</taxon>
        <taxon>Bacilli</taxon>
        <taxon>Bacillales</taxon>
        <taxon>Paenibacillaceae</taxon>
        <taxon>Paenibacillus</taxon>
    </lineage>
</organism>
<name>A0A229UU01_9BACL</name>
<dbReference type="OrthoDB" id="2991331at2"/>
<sequence length="206" mass="24474">MHYWSVEWTRYMQQVNEYMQYQTQQIQQLNGKLEALEKQIAELKKNSTQPPVINNEYRFDLLKVERLEGTLNIGLNPNPGDKDSSIEELAIGQSMDIPKGAEQQAQFQGIQEQVQNYLNSDAYRTLEHIEERYRYPLDEPYRKFIVEDVKKQIDERIRYYIQNHPETAENKEQSIINDVKRDIEKTFEAFIKNLPRKDEGPGWNST</sequence>
<gene>
    <name evidence="2" type="ORF">CF651_07590</name>
</gene>
<comment type="caution">
    <text evidence="2">The sequence shown here is derived from an EMBL/GenBank/DDBJ whole genome shotgun (WGS) entry which is preliminary data.</text>
</comment>
<accession>A0A229UU01</accession>
<reference evidence="2 3" key="1">
    <citation type="submission" date="2017-07" db="EMBL/GenBank/DDBJ databases">
        <title>Genome sequencing and assembly of Paenibacillus rigui.</title>
        <authorList>
            <person name="Mayilraj S."/>
        </authorList>
    </citation>
    <scope>NUCLEOTIDE SEQUENCE [LARGE SCALE GENOMIC DNA]</scope>
    <source>
        <strain evidence="2 3">JCM 16352</strain>
    </source>
</reference>
<dbReference type="EMBL" id="NMQW01000011">
    <property type="protein sequence ID" value="OXM86996.1"/>
    <property type="molecule type" value="Genomic_DNA"/>
</dbReference>
<dbReference type="Proteomes" id="UP000215509">
    <property type="component" value="Unassembled WGS sequence"/>
</dbReference>
<keyword evidence="3" id="KW-1185">Reference proteome</keyword>
<dbReference type="AlphaFoldDB" id="A0A229UU01"/>
<dbReference type="InterPro" id="IPR019673">
    <property type="entry name" value="Spore_germination_GerPC"/>
</dbReference>
<evidence type="ECO:0000256" key="1">
    <source>
        <dbReference type="SAM" id="Coils"/>
    </source>
</evidence>
<proteinExistence type="predicted"/>